<dbReference type="InterPro" id="IPR038936">
    <property type="entry name" value="MPH1"/>
</dbReference>
<evidence type="ECO:0000256" key="2">
    <source>
        <dbReference type="SAM" id="Phobius"/>
    </source>
</evidence>
<feature type="region of interest" description="Disordered" evidence="1">
    <location>
        <begin position="184"/>
        <end position="225"/>
    </location>
</feature>
<proteinExistence type="predicted"/>
<accession>A0ABC8QM11</accession>
<keyword evidence="4" id="KW-1185">Reference proteome</keyword>
<evidence type="ECO:0008006" key="5">
    <source>
        <dbReference type="Google" id="ProtNLM"/>
    </source>
</evidence>
<reference evidence="3 4" key="1">
    <citation type="submission" date="2024-02" db="EMBL/GenBank/DDBJ databases">
        <authorList>
            <person name="Vignale AGUSTIN F."/>
            <person name="Sosa J E."/>
            <person name="Modenutti C."/>
        </authorList>
    </citation>
    <scope>NUCLEOTIDE SEQUENCE [LARGE SCALE GENOMIC DNA]</scope>
</reference>
<evidence type="ECO:0000256" key="1">
    <source>
        <dbReference type="SAM" id="MobiDB-lite"/>
    </source>
</evidence>
<sequence>MACALSASSCTITTSPSSRLFFNQFQKDPKKKQSLHLFRVRASSDDSDCNDEECAPEKEVGTVSMEWLAGEKTKVLGTFPPRKQRWTGYVEKDTAGQTNIYSIEPAVYVAESVVSSGTAGSSADGSENTVAIFGGLALISVAAASLVLVQIGKNPPQMQTMEYSGPSLSYYINKFKPPEIIQASVPTEAETSTSIDSEISAPEVTQVEVESEYQPEAPTSSSNNS</sequence>
<gene>
    <name evidence="3" type="ORF">ILEXP_LOCUS596</name>
</gene>
<dbReference type="PANTHER" id="PTHR35753">
    <property type="entry name" value="PROTEIN MAINTENANCE OF PSII UNDER HIGH LIGHT 1"/>
    <property type="match status" value="1"/>
</dbReference>
<evidence type="ECO:0000313" key="4">
    <source>
        <dbReference type="Proteomes" id="UP001642360"/>
    </source>
</evidence>
<dbReference type="EMBL" id="CAUOFW020000114">
    <property type="protein sequence ID" value="CAK9133679.1"/>
    <property type="molecule type" value="Genomic_DNA"/>
</dbReference>
<keyword evidence="2" id="KW-0812">Transmembrane</keyword>
<dbReference type="PANTHER" id="PTHR35753:SF2">
    <property type="entry name" value="PROTEIN MAINTENANCE OF PSII UNDER HIGH LIGHT 1"/>
    <property type="match status" value="1"/>
</dbReference>
<keyword evidence="2" id="KW-0472">Membrane</keyword>
<protein>
    <recommendedName>
        <fullName evidence="5">Protein MAINTENANCE OF PSII UNDER HIGH LIGHT 1</fullName>
    </recommendedName>
</protein>
<comment type="caution">
    <text evidence="3">The sequence shown here is derived from an EMBL/GenBank/DDBJ whole genome shotgun (WGS) entry which is preliminary data.</text>
</comment>
<dbReference type="Proteomes" id="UP001642360">
    <property type="component" value="Unassembled WGS sequence"/>
</dbReference>
<dbReference type="AlphaFoldDB" id="A0ABC8QM11"/>
<organism evidence="3 4">
    <name type="scientific">Ilex paraguariensis</name>
    <name type="common">yerba mate</name>
    <dbReference type="NCBI Taxonomy" id="185542"/>
    <lineage>
        <taxon>Eukaryota</taxon>
        <taxon>Viridiplantae</taxon>
        <taxon>Streptophyta</taxon>
        <taxon>Embryophyta</taxon>
        <taxon>Tracheophyta</taxon>
        <taxon>Spermatophyta</taxon>
        <taxon>Magnoliopsida</taxon>
        <taxon>eudicotyledons</taxon>
        <taxon>Gunneridae</taxon>
        <taxon>Pentapetalae</taxon>
        <taxon>asterids</taxon>
        <taxon>campanulids</taxon>
        <taxon>Aquifoliales</taxon>
        <taxon>Aquifoliaceae</taxon>
        <taxon>Ilex</taxon>
    </lineage>
</organism>
<feature type="transmembrane region" description="Helical" evidence="2">
    <location>
        <begin position="130"/>
        <end position="151"/>
    </location>
</feature>
<name>A0ABC8QM11_9AQUA</name>
<keyword evidence="2" id="KW-1133">Transmembrane helix</keyword>
<evidence type="ECO:0000313" key="3">
    <source>
        <dbReference type="EMBL" id="CAK9133679.1"/>
    </source>
</evidence>